<reference evidence="1" key="1">
    <citation type="submission" date="2023-02" db="EMBL/GenBank/DDBJ databases">
        <title>Genome of toxic invasive species Heracleum sosnowskyi carries increased number of genes despite the absence of recent whole-genome duplications.</title>
        <authorList>
            <person name="Schelkunov M."/>
            <person name="Shtratnikova V."/>
            <person name="Makarenko M."/>
            <person name="Klepikova A."/>
            <person name="Omelchenko D."/>
            <person name="Novikova G."/>
            <person name="Obukhova E."/>
            <person name="Bogdanov V."/>
            <person name="Penin A."/>
            <person name="Logacheva M."/>
        </authorList>
    </citation>
    <scope>NUCLEOTIDE SEQUENCE</scope>
    <source>
        <strain evidence="1">Hsosn_3</strain>
        <tissue evidence="1">Leaf</tissue>
    </source>
</reference>
<dbReference type="EMBL" id="JAUIZM010000005">
    <property type="protein sequence ID" value="KAK1381925.1"/>
    <property type="molecule type" value="Genomic_DNA"/>
</dbReference>
<evidence type="ECO:0000313" key="2">
    <source>
        <dbReference type="Proteomes" id="UP001237642"/>
    </source>
</evidence>
<protein>
    <submittedName>
        <fullName evidence="1">Uncharacterized protein</fullName>
    </submittedName>
</protein>
<organism evidence="1 2">
    <name type="scientific">Heracleum sosnowskyi</name>
    <dbReference type="NCBI Taxonomy" id="360622"/>
    <lineage>
        <taxon>Eukaryota</taxon>
        <taxon>Viridiplantae</taxon>
        <taxon>Streptophyta</taxon>
        <taxon>Embryophyta</taxon>
        <taxon>Tracheophyta</taxon>
        <taxon>Spermatophyta</taxon>
        <taxon>Magnoliopsida</taxon>
        <taxon>eudicotyledons</taxon>
        <taxon>Gunneridae</taxon>
        <taxon>Pentapetalae</taxon>
        <taxon>asterids</taxon>
        <taxon>campanulids</taxon>
        <taxon>Apiales</taxon>
        <taxon>Apiaceae</taxon>
        <taxon>Apioideae</taxon>
        <taxon>apioid superclade</taxon>
        <taxon>Tordylieae</taxon>
        <taxon>Tordyliinae</taxon>
        <taxon>Heracleum</taxon>
    </lineage>
</organism>
<accession>A0AAD8IDF1</accession>
<reference evidence="1" key="2">
    <citation type="submission" date="2023-05" db="EMBL/GenBank/DDBJ databases">
        <authorList>
            <person name="Schelkunov M.I."/>
        </authorList>
    </citation>
    <scope>NUCLEOTIDE SEQUENCE</scope>
    <source>
        <strain evidence="1">Hsosn_3</strain>
        <tissue evidence="1">Leaf</tissue>
    </source>
</reference>
<sequence>MHDTSNHRDKFETYLNQALDDSRSSLYRNLQQSGVQQLQLIDQRCGLRQESQQDLQSRPSPAALNASAVQGASVVGLGLCLPAQLVPKKQVTQAAGYALLVNKPDKSSLVQPAKNGTYES</sequence>
<dbReference type="AlphaFoldDB" id="A0AAD8IDF1"/>
<gene>
    <name evidence="1" type="ORF">POM88_019660</name>
</gene>
<dbReference type="Proteomes" id="UP001237642">
    <property type="component" value="Unassembled WGS sequence"/>
</dbReference>
<evidence type="ECO:0000313" key="1">
    <source>
        <dbReference type="EMBL" id="KAK1381925.1"/>
    </source>
</evidence>
<name>A0AAD8IDF1_9APIA</name>
<proteinExistence type="predicted"/>
<comment type="caution">
    <text evidence="1">The sequence shown here is derived from an EMBL/GenBank/DDBJ whole genome shotgun (WGS) entry which is preliminary data.</text>
</comment>
<keyword evidence="2" id="KW-1185">Reference proteome</keyword>